<comment type="subunit">
    <text evidence="4">Homodimer.</text>
</comment>
<evidence type="ECO:0000256" key="6">
    <source>
        <dbReference type="ARBA" id="ARBA00022679"/>
    </source>
</evidence>
<dbReference type="AlphaFoldDB" id="A0A1Z2LD17"/>
<dbReference type="Gene3D" id="3.90.1150.10">
    <property type="entry name" value="Aspartate Aminotransferase, domain 1"/>
    <property type="match status" value="1"/>
</dbReference>
<comment type="pathway">
    <text evidence="2">Cofactor biosynthesis; biotin biosynthesis.</text>
</comment>
<dbReference type="EMBL" id="CP021744">
    <property type="protein sequence ID" value="ARZ72213.1"/>
    <property type="molecule type" value="Genomic_DNA"/>
</dbReference>
<feature type="region of interest" description="Disordered" evidence="13">
    <location>
        <begin position="1"/>
        <end position="22"/>
    </location>
</feature>
<reference evidence="15 16" key="1">
    <citation type="submission" date="2017-06" db="EMBL/GenBank/DDBJ databases">
        <title>Streptomyces albireticuli Genome sequencing and assembly.</title>
        <authorList>
            <person name="Wang Y."/>
            <person name="Du B."/>
            <person name="Ding Y."/>
            <person name="Liu H."/>
            <person name="Hou Q."/>
            <person name="Liu K."/>
            <person name="Yao L."/>
            <person name="Wang C."/>
        </authorList>
    </citation>
    <scope>NUCLEOTIDE SEQUENCE [LARGE SCALE GENOMIC DNA]</scope>
    <source>
        <strain evidence="15 16">MDJK11</strain>
    </source>
</reference>
<evidence type="ECO:0000256" key="8">
    <source>
        <dbReference type="ARBA" id="ARBA00022898"/>
    </source>
</evidence>
<keyword evidence="7" id="KW-0093">Biotin biosynthesis</keyword>
<dbReference type="PANTHER" id="PTHR13693:SF100">
    <property type="entry name" value="8-AMINO-7-OXONONANOATE SYNTHASE"/>
    <property type="match status" value="1"/>
</dbReference>
<dbReference type="EC" id="2.3.1.47" evidence="5"/>
<feature type="domain" description="Aminotransferase class I/classII large" evidence="14">
    <location>
        <begin position="45"/>
        <end position="385"/>
    </location>
</feature>
<dbReference type="RefSeq" id="WP_087929865.1">
    <property type="nucleotide sequence ID" value="NZ_CP021744.1"/>
</dbReference>
<dbReference type="GO" id="GO:0009102">
    <property type="term" value="P:biotin biosynthetic process"/>
    <property type="evidence" value="ECO:0007669"/>
    <property type="project" value="UniProtKB-KW"/>
</dbReference>
<evidence type="ECO:0000256" key="12">
    <source>
        <dbReference type="RuleBase" id="RU003693"/>
    </source>
</evidence>
<dbReference type="KEGG" id="salj:SMD11_6637"/>
<protein>
    <recommendedName>
        <fullName evidence="5">8-amino-7-oxononanoate synthase</fullName>
        <ecNumber evidence="5">2.3.1.47</ecNumber>
    </recommendedName>
    <alternativeName>
        <fullName evidence="9">7-keto-8-amino-pelargonic acid synthase</fullName>
    </alternativeName>
    <alternativeName>
        <fullName evidence="10">8-amino-7-ketopelargonate synthase</fullName>
    </alternativeName>
</protein>
<feature type="compositionally biased region" description="Basic and acidic residues" evidence="13">
    <location>
        <begin position="1"/>
        <end position="13"/>
    </location>
</feature>
<evidence type="ECO:0000313" key="16">
    <source>
        <dbReference type="Proteomes" id="UP000195755"/>
    </source>
</evidence>
<dbReference type="OrthoDB" id="9807157at2"/>
<gene>
    <name evidence="15" type="primary">bioF</name>
    <name evidence="15" type="ORF">SMD11_6637</name>
</gene>
<dbReference type="InterPro" id="IPR050087">
    <property type="entry name" value="AON_synthase_class-II"/>
</dbReference>
<comment type="cofactor">
    <cofactor evidence="1 12">
        <name>pyridoxal 5'-phosphate</name>
        <dbReference type="ChEBI" id="CHEBI:597326"/>
    </cofactor>
</comment>
<name>A0A1Z2LD17_9ACTN</name>
<proteinExistence type="inferred from homology"/>
<dbReference type="InterPro" id="IPR015421">
    <property type="entry name" value="PyrdxlP-dep_Trfase_major"/>
</dbReference>
<evidence type="ECO:0000256" key="2">
    <source>
        <dbReference type="ARBA" id="ARBA00004746"/>
    </source>
</evidence>
<keyword evidence="8 12" id="KW-0663">Pyridoxal phosphate</keyword>
<dbReference type="SUPFAM" id="SSF53383">
    <property type="entry name" value="PLP-dependent transferases"/>
    <property type="match status" value="1"/>
</dbReference>
<comment type="similarity">
    <text evidence="3">Belongs to the class-II pyridoxal-phosphate-dependent aminotransferase family. BioF subfamily.</text>
</comment>
<sequence>MREQAPGDERHGPEAAWAWLDDTARRRERAGLRRTARPRDPAPAGINLSGNDYLGLARHPEVCAAAADAASVWGGGSTGSRLVTGTTRLHEELERELAAFAGTEAALVFSSGYLANLGALTSLCRPGSLMVMDGHAHASLIDGGRMAGADMAEFAHGDLPAVAKALSERRQRRAVVVTESVFSVDGDLADLAGLHDVCRRHGAALLVDEAHALGVLGDRGQGALAAAGLAGAPDVVMTTTLSKALGGQGGAVLGPRRVVEHVLNDARSFLFDTGLAPACAGGALAALRLLGREPGRAARVREVAARMRDGLAAAGLPVSPAEAAVVSVRAESARAAVAWQEACRAAGVEVSCFRPPSVPDRFSRLRLTARADHTDAEVERAVEVIVACRPG</sequence>
<evidence type="ECO:0000256" key="4">
    <source>
        <dbReference type="ARBA" id="ARBA00011738"/>
    </source>
</evidence>
<dbReference type="PROSITE" id="PS00599">
    <property type="entry name" value="AA_TRANSFER_CLASS_2"/>
    <property type="match status" value="1"/>
</dbReference>
<evidence type="ECO:0000256" key="7">
    <source>
        <dbReference type="ARBA" id="ARBA00022756"/>
    </source>
</evidence>
<dbReference type="InterPro" id="IPR015424">
    <property type="entry name" value="PyrdxlP-dep_Trfase"/>
</dbReference>
<evidence type="ECO:0000256" key="10">
    <source>
        <dbReference type="ARBA" id="ARBA00033381"/>
    </source>
</evidence>
<evidence type="ECO:0000256" key="13">
    <source>
        <dbReference type="SAM" id="MobiDB-lite"/>
    </source>
</evidence>
<evidence type="ECO:0000256" key="9">
    <source>
        <dbReference type="ARBA" id="ARBA00032610"/>
    </source>
</evidence>
<dbReference type="Pfam" id="PF00155">
    <property type="entry name" value="Aminotran_1_2"/>
    <property type="match status" value="1"/>
</dbReference>
<evidence type="ECO:0000313" key="15">
    <source>
        <dbReference type="EMBL" id="ARZ72213.1"/>
    </source>
</evidence>
<evidence type="ECO:0000256" key="3">
    <source>
        <dbReference type="ARBA" id="ARBA00010008"/>
    </source>
</evidence>
<evidence type="ECO:0000259" key="14">
    <source>
        <dbReference type="Pfam" id="PF00155"/>
    </source>
</evidence>
<dbReference type="GO" id="GO:0030170">
    <property type="term" value="F:pyridoxal phosphate binding"/>
    <property type="evidence" value="ECO:0007669"/>
    <property type="project" value="InterPro"/>
</dbReference>
<dbReference type="Proteomes" id="UP000195755">
    <property type="component" value="Chromosome"/>
</dbReference>
<dbReference type="Gene3D" id="3.40.640.10">
    <property type="entry name" value="Type I PLP-dependent aspartate aminotransferase-like (Major domain)"/>
    <property type="match status" value="1"/>
</dbReference>
<dbReference type="GO" id="GO:0008710">
    <property type="term" value="F:8-amino-7-oxononanoate synthase activity"/>
    <property type="evidence" value="ECO:0007669"/>
    <property type="project" value="UniProtKB-EC"/>
</dbReference>
<evidence type="ECO:0000256" key="1">
    <source>
        <dbReference type="ARBA" id="ARBA00001933"/>
    </source>
</evidence>
<keyword evidence="6" id="KW-0808">Transferase</keyword>
<dbReference type="InterPro" id="IPR015422">
    <property type="entry name" value="PyrdxlP-dep_Trfase_small"/>
</dbReference>
<comment type="catalytic activity">
    <reaction evidence="11">
        <text>6-carboxyhexanoyl-[ACP] + L-alanine + H(+) = (8S)-8-amino-7-oxononanoate + holo-[ACP] + CO2</text>
        <dbReference type="Rhea" id="RHEA:42288"/>
        <dbReference type="Rhea" id="RHEA-COMP:9685"/>
        <dbReference type="Rhea" id="RHEA-COMP:9955"/>
        <dbReference type="ChEBI" id="CHEBI:15378"/>
        <dbReference type="ChEBI" id="CHEBI:16526"/>
        <dbReference type="ChEBI" id="CHEBI:57972"/>
        <dbReference type="ChEBI" id="CHEBI:64479"/>
        <dbReference type="ChEBI" id="CHEBI:78846"/>
        <dbReference type="ChEBI" id="CHEBI:149468"/>
        <dbReference type="EC" id="2.3.1.47"/>
    </reaction>
</comment>
<accession>A0A1Z2LD17</accession>
<dbReference type="InterPro" id="IPR004839">
    <property type="entry name" value="Aminotransferase_I/II_large"/>
</dbReference>
<dbReference type="InterPro" id="IPR001917">
    <property type="entry name" value="Aminotrans_II_pyridoxalP_BS"/>
</dbReference>
<evidence type="ECO:0000256" key="5">
    <source>
        <dbReference type="ARBA" id="ARBA00013187"/>
    </source>
</evidence>
<dbReference type="PANTHER" id="PTHR13693">
    <property type="entry name" value="CLASS II AMINOTRANSFERASE/8-AMINO-7-OXONONANOATE SYNTHASE"/>
    <property type="match status" value="1"/>
</dbReference>
<evidence type="ECO:0000256" key="11">
    <source>
        <dbReference type="ARBA" id="ARBA00047715"/>
    </source>
</evidence>
<organism evidence="15 16">
    <name type="scientific">Streptomyces albireticuli</name>
    <dbReference type="NCBI Taxonomy" id="1940"/>
    <lineage>
        <taxon>Bacteria</taxon>
        <taxon>Bacillati</taxon>
        <taxon>Actinomycetota</taxon>
        <taxon>Actinomycetes</taxon>
        <taxon>Kitasatosporales</taxon>
        <taxon>Streptomycetaceae</taxon>
        <taxon>Streptomyces</taxon>
    </lineage>
</organism>